<dbReference type="EMBL" id="JAWDJO010000256">
    <property type="protein sequence ID" value="KAL1888567.1"/>
    <property type="molecule type" value="Genomic_DNA"/>
</dbReference>
<organism evidence="1 2">
    <name type="scientific">Ceratocystis pirilliformis</name>
    <dbReference type="NCBI Taxonomy" id="259994"/>
    <lineage>
        <taxon>Eukaryota</taxon>
        <taxon>Fungi</taxon>
        <taxon>Dikarya</taxon>
        <taxon>Ascomycota</taxon>
        <taxon>Pezizomycotina</taxon>
        <taxon>Sordariomycetes</taxon>
        <taxon>Hypocreomycetidae</taxon>
        <taxon>Microascales</taxon>
        <taxon>Ceratocystidaceae</taxon>
        <taxon>Ceratocystis</taxon>
    </lineage>
</organism>
<sequence>MSRITAHTTKFARAMSLNAATAARPMVADSHHATAGLMPKYAELLNGRSTEDVSLHTRSAISQSSLYANAGSFSVQHSRGILTTHGPRYKLPTKRPLMQTFTVSASTASVAAMGPRHIDAAMMPAITPTSAVSDDGISVPLINGQDQHATSKLVEAEAAENDAATDRVVVAADPSVVSPSTPLTSVHSMGPDNVELKFSHQDPQSLHKGSYNAGDSEGGMFRDIWKGIVDDVSSTVNLK</sequence>
<evidence type="ECO:0000313" key="1">
    <source>
        <dbReference type="EMBL" id="KAL1888567.1"/>
    </source>
</evidence>
<protein>
    <submittedName>
        <fullName evidence="1">Uncharacterized protein</fullName>
    </submittedName>
</protein>
<comment type="caution">
    <text evidence="1">The sequence shown here is derived from an EMBL/GenBank/DDBJ whole genome shotgun (WGS) entry which is preliminary data.</text>
</comment>
<proteinExistence type="predicted"/>
<accession>A0ABR3YL08</accession>
<gene>
    <name evidence="1" type="ORF">Cpir12675_006131</name>
</gene>
<keyword evidence="2" id="KW-1185">Reference proteome</keyword>
<reference evidence="1 2" key="1">
    <citation type="journal article" date="2024" name="IMA Fungus">
        <title>IMA Genome - F19 : A genome assembly and annotation guide to empower mycologists, including annotated draft genome sequences of Ceratocystis pirilliformis, Diaporthe australafricana, Fusarium ophioides, Paecilomyces lecythidis, and Sporothrix stenoceras.</title>
        <authorList>
            <person name="Aylward J."/>
            <person name="Wilson A.M."/>
            <person name="Visagie C.M."/>
            <person name="Spraker J."/>
            <person name="Barnes I."/>
            <person name="Buitendag C."/>
            <person name="Ceriani C."/>
            <person name="Del Mar Angel L."/>
            <person name="du Plessis D."/>
            <person name="Fuchs T."/>
            <person name="Gasser K."/>
            <person name="Kramer D."/>
            <person name="Li W."/>
            <person name="Munsamy K."/>
            <person name="Piso A."/>
            <person name="Price J.L."/>
            <person name="Sonnekus B."/>
            <person name="Thomas C."/>
            <person name="van der Nest A."/>
            <person name="van Dijk A."/>
            <person name="van Heerden A."/>
            <person name="van Vuuren N."/>
            <person name="Yilmaz N."/>
            <person name="Duong T.A."/>
            <person name="van der Merwe N.A."/>
            <person name="Wingfield M.J."/>
            <person name="Wingfield B.D."/>
        </authorList>
    </citation>
    <scope>NUCLEOTIDE SEQUENCE [LARGE SCALE GENOMIC DNA]</scope>
    <source>
        <strain evidence="1 2">CMW 12675</strain>
    </source>
</reference>
<evidence type="ECO:0000313" key="2">
    <source>
        <dbReference type="Proteomes" id="UP001583280"/>
    </source>
</evidence>
<dbReference type="Proteomes" id="UP001583280">
    <property type="component" value="Unassembled WGS sequence"/>
</dbReference>
<name>A0ABR3YL08_9PEZI</name>